<dbReference type="SMART" id="SM00228">
    <property type="entry name" value="PDZ"/>
    <property type="match status" value="2"/>
</dbReference>
<keyword evidence="6" id="KW-0720">Serine protease</keyword>
<evidence type="ECO:0000256" key="9">
    <source>
        <dbReference type="SAM" id="SignalP"/>
    </source>
</evidence>
<evidence type="ECO:0000256" key="2">
    <source>
        <dbReference type="ARBA" id="ARBA00022670"/>
    </source>
</evidence>
<feature type="domain" description="PDZ" evidence="10">
    <location>
        <begin position="291"/>
        <end position="387"/>
    </location>
</feature>
<dbReference type="EMBL" id="QJTF01000019">
    <property type="protein sequence ID" value="PYE86804.1"/>
    <property type="molecule type" value="Genomic_DNA"/>
</dbReference>
<feature type="binding site" evidence="8">
    <location>
        <position position="146"/>
    </location>
    <ligand>
        <name>substrate</name>
    </ligand>
</feature>
<dbReference type="Pfam" id="PF13180">
    <property type="entry name" value="PDZ_2"/>
    <property type="match status" value="1"/>
</dbReference>
<dbReference type="PRINTS" id="PR00834">
    <property type="entry name" value="PROTEASES2C"/>
</dbReference>
<organism evidence="11 12">
    <name type="scientific">Phyllobacterium leguminum</name>
    <dbReference type="NCBI Taxonomy" id="314237"/>
    <lineage>
        <taxon>Bacteria</taxon>
        <taxon>Pseudomonadati</taxon>
        <taxon>Pseudomonadota</taxon>
        <taxon>Alphaproteobacteria</taxon>
        <taxon>Hyphomicrobiales</taxon>
        <taxon>Phyllobacteriaceae</taxon>
        <taxon>Phyllobacterium</taxon>
    </lineage>
</organism>
<protein>
    <submittedName>
        <fullName evidence="11">Do/DeqQ family serine protease</fullName>
    </submittedName>
</protein>
<dbReference type="Gene3D" id="2.30.42.10">
    <property type="match status" value="2"/>
</dbReference>
<feature type="active site" description="Charge relay system" evidence="7">
    <location>
        <position position="176"/>
    </location>
</feature>
<keyword evidence="3 9" id="KW-0732">Signal</keyword>
<keyword evidence="2 11" id="KW-0645">Protease</keyword>
<dbReference type="PANTHER" id="PTHR22939">
    <property type="entry name" value="SERINE PROTEASE FAMILY S1C HTRA-RELATED"/>
    <property type="match status" value="1"/>
</dbReference>
<sequence>MPFRSSRIAGLLAVAMTVAVLSLPMNPSFAQEKSTGGALTDTIKGFLGGDDPNTDKAALSASAPAVKTVPASRAEIQWSFSPLVKKTAPAVVNVYAARVSTRSPLAGDPFFEQFFNRQPGRRPRVEASLGSGVIVDPSGIVVTNYHVIKGANDIKVALADGREFASHILLMDEETDLAILKLDSKEVFPTIPLANSDNVEVGDLVLAIGNPFGVGQTVTSGIVSAQARTRVGISDLDFFIQTDAAINPGNSGGALIGMAGELIGINSAIFSRSGGSVGIGFAIPSNMVRAVVEAAKKGDKSFARPFIGATFQAVTPDVAESLGLSQPYGALVTALDKDGPSEKAGLKIGDLILSANGARVEDPDSLLYRTLTAGVGSTLTLNVLRGAAQREVPVVLEVPPKPVAVNAQLLEESPLAGAEVADLTPAIARQFRLPHTAHGVVITGLYQGSPATRLNLHQGDIVRRVNGVEIGSLGELTNVLAAGTSLLWRFEFERNGAIIRQYIR</sequence>
<dbReference type="GO" id="GO:0004252">
    <property type="term" value="F:serine-type endopeptidase activity"/>
    <property type="evidence" value="ECO:0007669"/>
    <property type="project" value="InterPro"/>
</dbReference>
<dbReference type="PROSITE" id="PS50106">
    <property type="entry name" value="PDZ"/>
    <property type="match status" value="2"/>
</dbReference>
<feature type="domain" description="PDZ" evidence="10">
    <location>
        <begin position="404"/>
        <end position="470"/>
    </location>
</feature>
<dbReference type="Proteomes" id="UP000247454">
    <property type="component" value="Unassembled WGS sequence"/>
</dbReference>
<dbReference type="RefSeq" id="WP_110753483.1">
    <property type="nucleotide sequence ID" value="NZ_QJTF01000019.1"/>
</dbReference>
<evidence type="ECO:0000256" key="5">
    <source>
        <dbReference type="ARBA" id="ARBA00022801"/>
    </source>
</evidence>
<proteinExistence type="inferred from homology"/>
<keyword evidence="12" id="KW-1185">Reference proteome</keyword>
<feature type="signal peptide" evidence="9">
    <location>
        <begin position="1"/>
        <end position="30"/>
    </location>
</feature>
<feature type="active site" description="Charge relay system" evidence="7">
    <location>
        <position position="251"/>
    </location>
</feature>
<evidence type="ECO:0000313" key="11">
    <source>
        <dbReference type="EMBL" id="PYE86804.1"/>
    </source>
</evidence>
<feature type="chain" id="PRO_5038426809" evidence="9">
    <location>
        <begin position="31"/>
        <end position="504"/>
    </location>
</feature>
<name>A0A318T882_9HYPH</name>
<evidence type="ECO:0000313" key="12">
    <source>
        <dbReference type="Proteomes" id="UP000247454"/>
    </source>
</evidence>
<dbReference type="Gene3D" id="2.40.10.120">
    <property type="match status" value="1"/>
</dbReference>
<keyword evidence="5" id="KW-0378">Hydrolase</keyword>
<evidence type="ECO:0000256" key="3">
    <source>
        <dbReference type="ARBA" id="ARBA00022729"/>
    </source>
</evidence>
<dbReference type="PANTHER" id="PTHR22939:SF129">
    <property type="entry name" value="SERINE PROTEASE HTRA2, MITOCHONDRIAL"/>
    <property type="match status" value="1"/>
</dbReference>
<evidence type="ECO:0000256" key="8">
    <source>
        <dbReference type="PIRSR" id="PIRSR611782-2"/>
    </source>
</evidence>
<evidence type="ECO:0000256" key="1">
    <source>
        <dbReference type="ARBA" id="ARBA00010541"/>
    </source>
</evidence>
<evidence type="ECO:0000256" key="4">
    <source>
        <dbReference type="ARBA" id="ARBA00022737"/>
    </source>
</evidence>
<accession>A0A318T882</accession>
<keyword evidence="4" id="KW-0677">Repeat</keyword>
<feature type="active site" description="Charge relay system" evidence="7">
    <location>
        <position position="146"/>
    </location>
</feature>
<dbReference type="SUPFAM" id="SSF50494">
    <property type="entry name" value="Trypsin-like serine proteases"/>
    <property type="match status" value="1"/>
</dbReference>
<gene>
    <name evidence="11" type="ORF">C7477_11932</name>
</gene>
<dbReference type="InterPro" id="IPR036034">
    <property type="entry name" value="PDZ_sf"/>
</dbReference>
<comment type="similarity">
    <text evidence="1">Belongs to the peptidase S1C family.</text>
</comment>
<dbReference type="NCBIfam" id="TIGR02037">
    <property type="entry name" value="degP_htrA_DO"/>
    <property type="match status" value="1"/>
</dbReference>
<dbReference type="GO" id="GO:0006508">
    <property type="term" value="P:proteolysis"/>
    <property type="evidence" value="ECO:0007669"/>
    <property type="project" value="UniProtKB-KW"/>
</dbReference>
<dbReference type="InterPro" id="IPR001940">
    <property type="entry name" value="Peptidase_S1C"/>
</dbReference>
<dbReference type="InterPro" id="IPR011782">
    <property type="entry name" value="Pept_S1C_Do"/>
</dbReference>
<dbReference type="InterPro" id="IPR009003">
    <property type="entry name" value="Peptidase_S1_PA"/>
</dbReference>
<evidence type="ECO:0000256" key="7">
    <source>
        <dbReference type="PIRSR" id="PIRSR611782-1"/>
    </source>
</evidence>
<dbReference type="InterPro" id="IPR001478">
    <property type="entry name" value="PDZ"/>
</dbReference>
<dbReference type="SUPFAM" id="SSF50156">
    <property type="entry name" value="PDZ domain-like"/>
    <property type="match status" value="2"/>
</dbReference>
<dbReference type="AlphaFoldDB" id="A0A318T882"/>
<comment type="caution">
    <text evidence="11">The sequence shown here is derived from an EMBL/GenBank/DDBJ whole genome shotgun (WGS) entry which is preliminary data.</text>
</comment>
<evidence type="ECO:0000259" key="10">
    <source>
        <dbReference type="PROSITE" id="PS50106"/>
    </source>
</evidence>
<dbReference type="Pfam" id="PF13365">
    <property type="entry name" value="Trypsin_2"/>
    <property type="match status" value="1"/>
</dbReference>
<feature type="binding site" evidence="8">
    <location>
        <begin position="249"/>
        <end position="251"/>
    </location>
    <ligand>
        <name>substrate</name>
    </ligand>
</feature>
<dbReference type="OrthoDB" id="7358927at2"/>
<evidence type="ECO:0000256" key="6">
    <source>
        <dbReference type="ARBA" id="ARBA00022825"/>
    </source>
</evidence>
<dbReference type="Pfam" id="PF00595">
    <property type="entry name" value="PDZ"/>
    <property type="match status" value="1"/>
</dbReference>
<feature type="binding site" evidence="8">
    <location>
        <position position="176"/>
    </location>
    <ligand>
        <name>substrate</name>
    </ligand>
</feature>
<reference evidence="11 12" key="1">
    <citation type="submission" date="2018-06" db="EMBL/GenBank/DDBJ databases">
        <title>Genomic Encyclopedia of Type Strains, Phase III (KMG-III): the genomes of soil and plant-associated and newly described type strains.</title>
        <authorList>
            <person name="Whitman W."/>
        </authorList>
    </citation>
    <scope>NUCLEOTIDE SEQUENCE [LARGE SCALE GENOMIC DNA]</scope>
    <source>
        <strain evidence="11 12">ORS 1419</strain>
    </source>
</reference>